<evidence type="ECO:0000256" key="4">
    <source>
        <dbReference type="ARBA" id="ARBA00023237"/>
    </source>
</evidence>
<keyword evidence="5" id="KW-0812">Transmembrane</keyword>
<keyword evidence="5" id="KW-1133">Transmembrane helix</keyword>
<evidence type="ECO:0000256" key="1">
    <source>
        <dbReference type="ARBA" id="ARBA00004203"/>
    </source>
</evidence>
<name>A0A1B2I7C4_9BACT</name>
<evidence type="ECO:0000256" key="2">
    <source>
        <dbReference type="ARBA" id="ARBA00004418"/>
    </source>
</evidence>
<dbReference type="NCBIfam" id="TIGR02532">
    <property type="entry name" value="IV_pilin_GFxxxE"/>
    <property type="match status" value="1"/>
</dbReference>
<evidence type="ECO:0000313" key="7">
    <source>
        <dbReference type="Proteomes" id="UP000093044"/>
    </source>
</evidence>
<proteinExistence type="predicted"/>
<organism evidence="6 7">
    <name type="scientific">Cloacibacillus porcorum</name>
    <dbReference type="NCBI Taxonomy" id="1197717"/>
    <lineage>
        <taxon>Bacteria</taxon>
        <taxon>Thermotogati</taxon>
        <taxon>Synergistota</taxon>
        <taxon>Synergistia</taxon>
        <taxon>Synergistales</taxon>
        <taxon>Synergistaceae</taxon>
        <taxon>Cloacibacillus</taxon>
    </lineage>
</organism>
<dbReference type="InterPro" id="IPR012902">
    <property type="entry name" value="N_methyl_site"/>
</dbReference>
<comment type="subcellular location">
    <subcellularLocation>
        <location evidence="1">Cell outer membrane</location>
        <topology evidence="1">Single-pass membrane protein</topology>
    </subcellularLocation>
    <subcellularLocation>
        <location evidence="2">Periplasm</location>
    </subcellularLocation>
</comment>
<reference evidence="6" key="1">
    <citation type="submission" date="2016-08" db="EMBL/GenBank/DDBJ databases">
        <title>Complete genome of Cloacibacillus porcorum.</title>
        <authorList>
            <person name="Looft T."/>
            <person name="Bayles D.O."/>
            <person name="Alt D.P."/>
        </authorList>
    </citation>
    <scope>NUCLEOTIDE SEQUENCE [LARGE SCALE GENOMIC DNA]</scope>
    <source>
        <strain evidence="6">CL-84</strain>
    </source>
</reference>
<sequence>MRRGVSPGFTLIEIMLVVGLVGIIAAAALAPLVFTIRSLEEAQRRWGSSHNTAAAVDRIYSDIRRVIPNPSFSTFKIIHKSGFSTEADDRLVMWSAAPKYEGKNVGVVVYKIVTKGVLNNAKPGLYRWVLANVPSKSTVSGDISGRSASEPESPMDVNTDELDPKVAKLMLADAVGVKFYVWQGNKWAQEYDGKLPNLLKTEIITKEGTYSHTERFPNAAEK</sequence>
<feature type="transmembrane region" description="Helical" evidence="5">
    <location>
        <begin position="12"/>
        <end position="36"/>
    </location>
</feature>
<dbReference type="InterPro" id="IPR045584">
    <property type="entry name" value="Pilin-like"/>
</dbReference>
<dbReference type="GO" id="GO:0042597">
    <property type="term" value="C:periplasmic space"/>
    <property type="evidence" value="ECO:0007669"/>
    <property type="project" value="UniProtKB-SubCell"/>
</dbReference>
<keyword evidence="7" id="KW-1185">Reference proteome</keyword>
<dbReference type="Proteomes" id="UP000093044">
    <property type="component" value="Chromosome"/>
</dbReference>
<dbReference type="KEGG" id="cpor:BED41_12680"/>
<dbReference type="SUPFAM" id="SSF54523">
    <property type="entry name" value="Pili subunits"/>
    <property type="match status" value="1"/>
</dbReference>
<dbReference type="STRING" id="1197717.BED41_12680"/>
<keyword evidence="4" id="KW-0998">Cell outer membrane</keyword>
<dbReference type="OrthoDB" id="5279at2"/>
<dbReference type="GO" id="GO:0009279">
    <property type="term" value="C:cell outer membrane"/>
    <property type="evidence" value="ECO:0007669"/>
    <property type="project" value="UniProtKB-SubCell"/>
</dbReference>
<dbReference type="EMBL" id="CP016757">
    <property type="protein sequence ID" value="ANZ45865.1"/>
    <property type="molecule type" value="Genomic_DNA"/>
</dbReference>
<gene>
    <name evidence="6" type="ORF">BED41_12680</name>
</gene>
<evidence type="ECO:0000313" key="6">
    <source>
        <dbReference type="EMBL" id="ANZ45865.1"/>
    </source>
</evidence>
<dbReference type="GeneID" id="83058699"/>
<evidence type="ECO:0008006" key="8">
    <source>
        <dbReference type="Google" id="ProtNLM"/>
    </source>
</evidence>
<accession>A0A1B2I7C4</accession>
<dbReference type="AlphaFoldDB" id="A0A1B2I7C4"/>
<keyword evidence="3" id="KW-0574">Periplasm</keyword>
<evidence type="ECO:0000256" key="5">
    <source>
        <dbReference type="SAM" id="Phobius"/>
    </source>
</evidence>
<protein>
    <recommendedName>
        <fullName evidence="8">Prepilin-type N-terminal cleavage/methylation domain-containing protein</fullName>
    </recommendedName>
</protein>
<keyword evidence="5" id="KW-0472">Membrane</keyword>
<dbReference type="RefSeq" id="WP_066746967.1">
    <property type="nucleotide sequence ID" value="NZ_CP016757.1"/>
</dbReference>
<evidence type="ECO:0000256" key="3">
    <source>
        <dbReference type="ARBA" id="ARBA00022764"/>
    </source>
</evidence>